<dbReference type="InterPro" id="IPR040442">
    <property type="entry name" value="Pyrv_kinase-like_dom_sf"/>
</dbReference>
<dbReference type="OrthoDB" id="5172636at2"/>
<evidence type="ECO:0000256" key="1">
    <source>
        <dbReference type="ARBA" id="ARBA00001946"/>
    </source>
</evidence>
<evidence type="ECO:0000256" key="5">
    <source>
        <dbReference type="PIRSR" id="PIRSR015582-2"/>
    </source>
</evidence>
<name>A0A1H5Q970_9PSEU</name>
<dbReference type="Pfam" id="PF03328">
    <property type="entry name" value="HpcH_HpaI"/>
    <property type="match status" value="2"/>
</dbReference>
<dbReference type="InterPro" id="IPR005000">
    <property type="entry name" value="Aldolase/citrate-lyase_domain"/>
</dbReference>
<organism evidence="7 8">
    <name type="scientific">Amycolatopsis pretoriensis</name>
    <dbReference type="NCBI Taxonomy" id="218821"/>
    <lineage>
        <taxon>Bacteria</taxon>
        <taxon>Bacillati</taxon>
        <taxon>Actinomycetota</taxon>
        <taxon>Actinomycetes</taxon>
        <taxon>Pseudonocardiales</taxon>
        <taxon>Pseudonocardiaceae</taxon>
        <taxon>Amycolatopsis</taxon>
    </lineage>
</organism>
<reference evidence="8" key="1">
    <citation type="submission" date="2016-10" db="EMBL/GenBank/DDBJ databases">
        <authorList>
            <person name="Varghese N."/>
            <person name="Submissions S."/>
        </authorList>
    </citation>
    <scope>NUCLEOTIDE SEQUENCE [LARGE SCALE GENOMIC DNA]</scope>
    <source>
        <strain evidence="8">DSM 44654</strain>
    </source>
</reference>
<dbReference type="STRING" id="218821.SAMN05421837_1011075"/>
<keyword evidence="3 5" id="KW-0460">Magnesium</keyword>
<dbReference type="AlphaFoldDB" id="A0A1H5Q970"/>
<dbReference type="PIRSF" id="PIRSF015582">
    <property type="entry name" value="Cit_lyase_B"/>
    <property type="match status" value="1"/>
</dbReference>
<keyword evidence="7" id="KW-0456">Lyase</keyword>
<protein>
    <submittedName>
        <fullName evidence="7">Citrate lyase subunit beta / citryl-CoA lyase</fullName>
    </submittedName>
</protein>
<accession>A0A1H5Q970</accession>
<evidence type="ECO:0000256" key="3">
    <source>
        <dbReference type="ARBA" id="ARBA00022842"/>
    </source>
</evidence>
<feature type="domain" description="HpcH/HpaI aldolase/citrate lyase" evidence="6">
    <location>
        <begin position="129"/>
        <end position="229"/>
    </location>
</feature>
<dbReference type="Proteomes" id="UP000198878">
    <property type="component" value="Unassembled WGS sequence"/>
</dbReference>
<evidence type="ECO:0000259" key="6">
    <source>
        <dbReference type="Pfam" id="PF03328"/>
    </source>
</evidence>
<evidence type="ECO:0000313" key="7">
    <source>
        <dbReference type="EMBL" id="SEF21807.1"/>
    </source>
</evidence>
<proteinExistence type="predicted"/>
<dbReference type="Gene3D" id="3.20.20.60">
    <property type="entry name" value="Phosphoenolpyruvate-binding domains"/>
    <property type="match status" value="1"/>
</dbReference>
<dbReference type="InterPro" id="IPR015813">
    <property type="entry name" value="Pyrv/PenolPyrv_kinase-like_dom"/>
</dbReference>
<feature type="binding site" evidence="4">
    <location>
        <position position="135"/>
    </location>
    <ligand>
        <name>substrate</name>
    </ligand>
</feature>
<evidence type="ECO:0000313" key="8">
    <source>
        <dbReference type="Proteomes" id="UP000198878"/>
    </source>
</evidence>
<dbReference type="PANTHER" id="PTHR32308">
    <property type="entry name" value="LYASE BETA SUBUNIT, PUTATIVE (AFU_ORTHOLOGUE AFUA_4G13030)-RELATED"/>
    <property type="match status" value="1"/>
</dbReference>
<dbReference type="InterPro" id="IPR011206">
    <property type="entry name" value="Citrate_lyase_beta/mcl1/mcl2"/>
</dbReference>
<feature type="domain" description="HpcH/HpaI aldolase/citrate lyase" evidence="6">
    <location>
        <begin position="36"/>
        <end position="120"/>
    </location>
</feature>
<dbReference type="EMBL" id="FNUJ01000001">
    <property type="protein sequence ID" value="SEF21807.1"/>
    <property type="molecule type" value="Genomic_DNA"/>
</dbReference>
<evidence type="ECO:0000256" key="2">
    <source>
        <dbReference type="ARBA" id="ARBA00022723"/>
    </source>
</evidence>
<dbReference type="GO" id="GO:0016829">
    <property type="term" value="F:lyase activity"/>
    <property type="evidence" value="ECO:0007669"/>
    <property type="project" value="UniProtKB-KW"/>
</dbReference>
<feature type="binding site" evidence="4">
    <location>
        <position position="90"/>
    </location>
    <ligand>
        <name>substrate</name>
    </ligand>
</feature>
<dbReference type="SUPFAM" id="SSF51621">
    <property type="entry name" value="Phosphoenolpyruvate/pyruvate domain"/>
    <property type="match status" value="1"/>
</dbReference>
<feature type="binding site" evidence="5">
    <location>
        <position position="135"/>
    </location>
    <ligand>
        <name>Mg(2+)</name>
        <dbReference type="ChEBI" id="CHEBI:18420"/>
    </ligand>
</feature>
<gene>
    <name evidence="7" type="ORF">SAMN05421837_1011075</name>
</gene>
<comment type="cofactor">
    <cofactor evidence="1">
        <name>Mg(2+)</name>
        <dbReference type="ChEBI" id="CHEBI:18420"/>
    </cofactor>
</comment>
<dbReference type="PANTHER" id="PTHR32308:SF10">
    <property type="entry name" value="CITRATE LYASE SUBUNIT BETA"/>
    <property type="match status" value="1"/>
</dbReference>
<dbReference type="GO" id="GO:0006107">
    <property type="term" value="P:oxaloacetate metabolic process"/>
    <property type="evidence" value="ECO:0007669"/>
    <property type="project" value="TreeGrafter"/>
</dbReference>
<evidence type="ECO:0000256" key="4">
    <source>
        <dbReference type="PIRSR" id="PIRSR015582-1"/>
    </source>
</evidence>
<keyword evidence="2 5" id="KW-0479">Metal-binding</keyword>
<sequence length="281" mass="29444">MDSTFVLRGPSPHGVNAHSAARRSLIRLRCVPATTYLFVPGDRPDRFGKAVASGADVVILDLEDAVAPADKDTARAAVASWLETGRAAVRINAPGTPWFEADATLVTARGVPVVVPKAEAPGVLAGFREVVALVETARGVESAGELAAVPSVTRLAFGSVDLAAELGVAPEDPEPFAYARSRLVIASAAAGLAPPVDGVTTDLRDDERLAADVRYARRLGFGGKLCIHPRQVEPVRAGFAPTEAELEWARRVVTAGESVSTVDGSMVDKPVLARARRILGD</sequence>
<dbReference type="GO" id="GO:0000287">
    <property type="term" value="F:magnesium ion binding"/>
    <property type="evidence" value="ECO:0007669"/>
    <property type="project" value="TreeGrafter"/>
</dbReference>
<keyword evidence="8" id="KW-1185">Reference proteome</keyword>
<feature type="binding site" evidence="5">
    <location>
        <position position="161"/>
    </location>
    <ligand>
        <name>Mg(2+)</name>
        <dbReference type="ChEBI" id="CHEBI:18420"/>
    </ligand>
</feature>